<keyword evidence="2 6" id="KW-0812">Transmembrane</keyword>
<evidence type="ECO:0000256" key="3">
    <source>
        <dbReference type="ARBA" id="ARBA00022989"/>
    </source>
</evidence>
<accession>A0A914KRG1</accession>
<sequence>MLSRYWPFPIADIEAIGMSHNGNHHNLLLDSNGTDCPNGTKWILNVFGDCVDSSLKMLGFSVGLISLFLWLVPLFPQLYENYKQKRCEGLSIFFLMFWLIGDTCNLLGALLTHQQPLQQWIGFYYIIQDMVLVGQFFYYTRIYSNTIGESTRTDTAVIIPASILGFFGIFSFIADRSYFSNLHTGRSLSSESIPLVTQRGTHLMFPPIFEGYKDVAGYLIGTVAAFCYFAGRIPQLLRNYYRKSCEGLSLAMFYIIVLANFTYGLSVLLETTGWRYLLRHLPWLAGSLGCCAFDVIMIGQIYYYNKKNSATTITDEREELLQDELED</sequence>
<dbReference type="AlphaFoldDB" id="A0A914KRG1"/>
<dbReference type="Pfam" id="PF04193">
    <property type="entry name" value="PQ-loop"/>
    <property type="match status" value="2"/>
</dbReference>
<feature type="transmembrane region" description="Helical" evidence="6">
    <location>
        <begin position="155"/>
        <end position="174"/>
    </location>
</feature>
<comment type="subcellular location">
    <subcellularLocation>
        <location evidence="1">Membrane</location>
        <topology evidence="1">Multi-pass membrane protein</topology>
    </subcellularLocation>
</comment>
<keyword evidence="7" id="KW-1185">Reference proteome</keyword>
<protein>
    <submittedName>
        <fullName evidence="8">Uncharacterized protein</fullName>
    </submittedName>
</protein>
<organism evidence="7 8">
    <name type="scientific">Meloidogyne incognita</name>
    <name type="common">Southern root-knot nematode worm</name>
    <name type="synonym">Oxyuris incognita</name>
    <dbReference type="NCBI Taxonomy" id="6306"/>
    <lineage>
        <taxon>Eukaryota</taxon>
        <taxon>Metazoa</taxon>
        <taxon>Ecdysozoa</taxon>
        <taxon>Nematoda</taxon>
        <taxon>Chromadorea</taxon>
        <taxon>Rhabditida</taxon>
        <taxon>Tylenchina</taxon>
        <taxon>Tylenchomorpha</taxon>
        <taxon>Tylenchoidea</taxon>
        <taxon>Meloidogynidae</taxon>
        <taxon>Meloidogyninae</taxon>
        <taxon>Meloidogyne</taxon>
        <taxon>Meloidogyne incognita group</taxon>
    </lineage>
</organism>
<dbReference type="GO" id="GO:0015174">
    <property type="term" value="F:basic amino acid transmembrane transporter activity"/>
    <property type="evidence" value="ECO:0007669"/>
    <property type="project" value="TreeGrafter"/>
</dbReference>
<dbReference type="FunFam" id="1.20.1280.290:FF:000009">
    <property type="entry name" value="PQ loop repeat family protein"/>
    <property type="match status" value="1"/>
</dbReference>
<comment type="similarity">
    <text evidence="5">Belongs to the laat-1 family.</text>
</comment>
<dbReference type="Proteomes" id="UP000887563">
    <property type="component" value="Unplaced"/>
</dbReference>
<feature type="transmembrane region" description="Helical" evidence="6">
    <location>
        <begin position="215"/>
        <end position="231"/>
    </location>
</feature>
<keyword evidence="4 6" id="KW-0472">Membrane</keyword>
<dbReference type="PANTHER" id="PTHR16201">
    <property type="entry name" value="SEVEN TRANSMEMBRANE PROTEIN 1-RELATED"/>
    <property type="match status" value="1"/>
</dbReference>
<feature type="transmembrane region" description="Helical" evidence="6">
    <location>
        <begin position="123"/>
        <end position="143"/>
    </location>
</feature>
<feature type="transmembrane region" description="Helical" evidence="6">
    <location>
        <begin position="281"/>
        <end position="304"/>
    </location>
</feature>
<proteinExistence type="inferred from homology"/>
<evidence type="ECO:0000313" key="7">
    <source>
        <dbReference type="Proteomes" id="UP000887563"/>
    </source>
</evidence>
<dbReference type="Gene3D" id="1.20.1280.290">
    <property type="match status" value="2"/>
</dbReference>
<evidence type="ECO:0000256" key="6">
    <source>
        <dbReference type="SAM" id="Phobius"/>
    </source>
</evidence>
<feature type="transmembrane region" description="Helical" evidence="6">
    <location>
        <begin position="57"/>
        <end position="78"/>
    </location>
</feature>
<dbReference type="WBParaSite" id="Minc3s00065g03282">
    <property type="protein sequence ID" value="Minc3s00065g03282"/>
    <property type="gene ID" value="Minc3s00065g03282"/>
</dbReference>
<name>A0A914KRG1_MELIC</name>
<evidence type="ECO:0000256" key="2">
    <source>
        <dbReference type="ARBA" id="ARBA00022692"/>
    </source>
</evidence>
<keyword evidence="3 6" id="KW-1133">Transmembrane helix</keyword>
<dbReference type="FunFam" id="1.20.1280.290:FF:000049">
    <property type="entry name" value="Lysosomal amino acid transporter 1"/>
    <property type="match status" value="1"/>
</dbReference>
<evidence type="ECO:0000256" key="5">
    <source>
        <dbReference type="ARBA" id="ARBA00038039"/>
    </source>
</evidence>
<dbReference type="InterPro" id="IPR006603">
    <property type="entry name" value="PQ-loop_rpt"/>
</dbReference>
<dbReference type="PANTHER" id="PTHR16201:SF34">
    <property type="entry name" value="LYSOSOMAL AMINO ACID TRANSPORTER 1"/>
    <property type="match status" value="1"/>
</dbReference>
<evidence type="ECO:0000256" key="4">
    <source>
        <dbReference type="ARBA" id="ARBA00023136"/>
    </source>
</evidence>
<evidence type="ECO:0000313" key="8">
    <source>
        <dbReference type="WBParaSite" id="Minc3s00065g03282"/>
    </source>
</evidence>
<dbReference type="SMART" id="SM00679">
    <property type="entry name" value="CTNS"/>
    <property type="match status" value="2"/>
</dbReference>
<dbReference type="InterPro" id="IPR051415">
    <property type="entry name" value="LAAT-1"/>
</dbReference>
<feature type="transmembrane region" description="Helical" evidence="6">
    <location>
        <begin position="251"/>
        <end position="269"/>
    </location>
</feature>
<reference evidence="8" key="1">
    <citation type="submission" date="2022-11" db="UniProtKB">
        <authorList>
            <consortium name="WormBaseParasite"/>
        </authorList>
    </citation>
    <scope>IDENTIFICATION</scope>
</reference>
<feature type="transmembrane region" description="Helical" evidence="6">
    <location>
        <begin position="90"/>
        <end position="111"/>
    </location>
</feature>
<evidence type="ECO:0000256" key="1">
    <source>
        <dbReference type="ARBA" id="ARBA00004141"/>
    </source>
</evidence>
<dbReference type="GO" id="GO:0098852">
    <property type="term" value="C:lytic vacuole membrane"/>
    <property type="evidence" value="ECO:0007669"/>
    <property type="project" value="UniProtKB-ARBA"/>
</dbReference>